<sequence length="217" mass="25310">MFITFEGLDGSGKTTVIKLLAEKFKNTFKNINIITTREPGGQGIKEAEKIREIILSKESDISPITEAMLYSASRRIHLDKVVIPALKENKIVLCDRYIDSFYAYQGYARNLGIDFVKNLTSLVVQNLMPDITFFLDLSLEKSKERREKSRNIQSLNRLDIESDNFYKKVYDGYQELIKNEPKRFIVIDSNKKIDYVVNEIFNIIINHQLFKKHYKID</sequence>
<comment type="catalytic activity">
    <reaction evidence="9 11">
        <text>dTMP + ATP = dTDP + ADP</text>
        <dbReference type="Rhea" id="RHEA:13517"/>
        <dbReference type="ChEBI" id="CHEBI:30616"/>
        <dbReference type="ChEBI" id="CHEBI:58369"/>
        <dbReference type="ChEBI" id="CHEBI:63528"/>
        <dbReference type="ChEBI" id="CHEBI:456216"/>
        <dbReference type="EC" id="2.7.4.9"/>
    </reaction>
</comment>
<evidence type="ECO:0000256" key="5">
    <source>
        <dbReference type="ARBA" id="ARBA00022727"/>
    </source>
</evidence>
<organism evidence="13 14">
    <name type="scientific">Mycoplasmopsis meleagridis ATCC 25294</name>
    <dbReference type="NCBI Taxonomy" id="1264554"/>
    <lineage>
        <taxon>Bacteria</taxon>
        <taxon>Bacillati</taxon>
        <taxon>Mycoplasmatota</taxon>
        <taxon>Mycoplasmoidales</taxon>
        <taxon>Metamycoplasmataceae</taxon>
        <taxon>Mycoplasmopsis</taxon>
    </lineage>
</organism>
<dbReference type="InterPro" id="IPR039430">
    <property type="entry name" value="Thymidylate_kin-like_dom"/>
</dbReference>
<comment type="function">
    <text evidence="10 11">Phosphorylation of dTMP to form dTDP in both de novo and salvage pathways of dTTP synthesis.</text>
</comment>
<dbReference type="InterPro" id="IPR027417">
    <property type="entry name" value="P-loop_NTPase"/>
</dbReference>
<dbReference type="NCBIfam" id="TIGR00041">
    <property type="entry name" value="DTMP_kinase"/>
    <property type="match status" value="1"/>
</dbReference>
<evidence type="ECO:0000313" key="14">
    <source>
        <dbReference type="Proteomes" id="UP000033750"/>
    </source>
</evidence>
<dbReference type="GO" id="GO:0005524">
    <property type="term" value="F:ATP binding"/>
    <property type="evidence" value="ECO:0007669"/>
    <property type="project" value="UniProtKB-UniRule"/>
</dbReference>
<dbReference type="OrthoDB" id="9774907at2"/>
<dbReference type="AlphaFoldDB" id="A0A0F5H1T4"/>
<dbReference type="SUPFAM" id="SSF52540">
    <property type="entry name" value="P-loop containing nucleoside triphosphate hydrolases"/>
    <property type="match status" value="1"/>
</dbReference>
<reference evidence="13 14" key="1">
    <citation type="submission" date="2015-03" db="EMBL/GenBank/DDBJ databases">
        <title>Genome sequence of Mycoplasma meleagridis strain ATCC 25294.</title>
        <authorList>
            <person name="Yacoub E."/>
            <person name="Blanchard A."/>
            <person name="Sirand-Pugnet P."/>
            <person name="Mardassi B.B.A."/>
        </authorList>
    </citation>
    <scope>NUCLEOTIDE SEQUENCE [LARGE SCALE GENOMIC DNA]</scope>
    <source>
        <strain evidence="13 14">ATCC 25294</strain>
    </source>
</reference>
<feature type="binding site" evidence="11">
    <location>
        <begin position="7"/>
        <end position="14"/>
    </location>
    <ligand>
        <name>ATP</name>
        <dbReference type="ChEBI" id="CHEBI:30616"/>
    </ligand>
</feature>
<gene>
    <name evidence="11 13" type="primary">tmk</name>
    <name evidence="13" type="ORF">MMELEA_02510</name>
</gene>
<feature type="domain" description="Thymidylate kinase-like" evidence="12">
    <location>
        <begin position="5"/>
        <end position="200"/>
    </location>
</feature>
<dbReference type="GO" id="GO:0005829">
    <property type="term" value="C:cytosol"/>
    <property type="evidence" value="ECO:0007669"/>
    <property type="project" value="TreeGrafter"/>
</dbReference>
<evidence type="ECO:0000256" key="1">
    <source>
        <dbReference type="ARBA" id="ARBA00009776"/>
    </source>
</evidence>
<dbReference type="PANTHER" id="PTHR10344">
    <property type="entry name" value="THYMIDYLATE KINASE"/>
    <property type="match status" value="1"/>
</dbReference>
<comment type="caution">
    <text evidence="13">The sequence shown here is derived from an EMBL/GenBank/DDBJ whole genome shotgun (WGS) entry which is preliminary data.</text>
</comment>
<dbReference type="InterPro" id="IPR018094">
    <property type="entry name" value="Thymidylate_kinase"/>
</dbReference>
<evidence type="ECO:0000256" key="7">
    <source>
        <dbReference type="ARBA" id="ARBA00022777"/>
    </source>
</evidence>
<dbReference type="RefSeq" id="WP_046096693.1">
    <property type="nucleotide sequence ID" value="NZ_JZXN01000002.1"/>
</dbReference>
<dbReference type="GO" id="GO:0004798">
    <property type="term" value="F:dTMP kinase activity"/>
    <property type="evidence" value="ECO:0007669"/>
    <property type="project" value="UniProtKB-UniRule"/>
</dbReference>
<protein>
    <recommendedName>
        <fullName evidence="3 11">Thymidylate kinase</fullName>
        <ecNumber evidence="2 11">2.7.4.9</ecNumber>
    </recommendedName>
    <alternativeName>
        <fullName evidence="11">dTMP kinase</fullName>
    </alternativeName>
</protein>
<comment type="similarity">
    <text evidence="1 11">Belongs to the thymidylate kinase family.</text>
</comment>
<keyword evidence="8 11" id="KW-0067">ATP-binding</keyword>
<dbReference type="STRING" id="29561.MM26B8_03200"/>
<keyword evidence="6 11" id="KW-0547">Nucleotide-binding</keyword>
<dbReference type="EC" id="2.7.4.9" evidence="2 11"/>
<dbReference type="CDD" id="cd01672">
    <property type="entry name" value="TMPK"/>
    <property type="match status" value="1"/>
</dbReference>
<dbReference type="FunFam" id="3.40.50.300:FF:000225">
    <property type="entry name" value="Thymidylate kinase"/>
    <property type="match status" value="1"/>
</dbReference>
<name>A0A0F5H1T4_9BACT</name>
<dbReference type="PANTHER" id="PTHR10344:SF4">
    <property type="entry name" value="UMP-CMP KINASE 2, MITOCHONDRIAL"/>
    <property type="match status" value="1"/>
</dbReference>
<keyword evidence="4 11" id="KW-0808">Transferase</keyword>
<evidence type="ECO:0000256" key="2">
    <source>
        <dbReference type="ARBA" id="ARBA00012980"/>
    </source>
</evidence>
<evidence type="ECO:0000256" key="11">
    <source>
        <dbReference type="HAMAP-Rule" id="MF_00165"/>
    </source>
</evidence>
<evidence type="ECO:0000256" key="4">
    <source>
        <dbReference type="ARBA" id="ARBA00022679"/>
    </source>
</evidence>
<accession>A0A0F5H1T4</accession>
<keyword evidence="7 11" id="KW-0418">Kinase</keyword>
<keyword evidence="14" id="KW-1185">Reference proteome</keyword>
<keyword evidence="5 11" id="KW-0545">Nucleotide biosynthesis</keyword>
<evidence type="ECO:0000256" key="8">
    <source>
        <dbReference type="ARBA" id="ARBA00022840"/>
    </source>
</evidence>
<dbReference type="GO" id="GO:0006227">
    <property type="term" value="P:dUDP biosynthetic process"/>
    <property type="evidence" value="ECO:0007669"/>
    <property type="project" value="TreeGrafter"/>
</dbReference>
<dbReference type="PATRIC" id="fig|1264554.4.peg.19"/>
<evidence type="ECO:0000256" key="9">
    <source>
        <dbReference type="ARBA" id="ARBA00048743"/>
    </source>
</evidence>
<evidence type="ECO:0000256" key="6">
    <source>
        <dbReference type="ARBA" id="ARBA00022741"/>
    </source>
</evidence>
<evidence type="ECO:0000256" key="3">
    <source>
        <dbReference type="ARBA" id="ARBA00017144"/>
    </source>
</evidence>
<dbReference type="Gene3D" id="3.40.50.300">
    <property type="entry name" value="P-loop containing nucleotide triphosphate hydrolases"/>
    <property type="match status" value="1"/>
</dbReference>
<dbReference type="EMBL" id="JZXN01000002">
    <property type="protein sequence ID" value="KKB27085.1"/>
    <property type="molecule type" value="Genomic_DNA"/>
</dbReference>
<proteinExistence type="inferred from homology"/>
<dbReference type="GO" id="GO:0006233">
    <property type="term" value="P:dTDP biosynthetic process"/>
    <property type="evidence" value="ECO:0007669"/>
    <property type="project" value="InterPro"/>
</dbReference>
<evidence type="ECO:0000313" key="13">
    <source>
        <dbReference type="EMBL" id="KKB27085.1"/>
    </source>
</evidence>
<dbReference type="Proteomes" id="UP000033750">
    <property type="component" value="Unassembled WGS sequence"/>
</dbReference>
<evidence type="ECO:0000256" key="10">
    <source>
        <dbReference type="ARBA" id="ARBA00057735"/>
    </source>
</evidence>
<dbReference type="GO" id="GO:0006235">
    <property type="term" value="P:dTTP biosynthetic process"/>
    <property type="evidence" value="ECO:0007669"/>
    <property type="project" value="UniProtKB-UniRule"/>
</dbReference>
<evidence type="ECO:0000259" key="12">
    <source>
        <dbReference type="Pfam" id="PF02223"/>
    </source>
</evidence>
<dbReference type="Pfam" id="PF02223">
    <property type="entry name" value="Thymidylate_kin"/>
    <property type="match status" value="1"/>
</dbReference>
<dbReference type="HAMAP" id="MF_00165">
    <property type="entry name" value="Thymidylate_kinase"/>
    <property type="match status" value="1"/>
</dbReference>